<dbReference type="AlphaFoldDB" id="A0A2N3LMP8"/>
<accession>A0A2N3LMP8</accession>
<dbReference type="Gene3D" id="3.40.50.300">
    <property type="entry name" value="P-loop containing nucleotide triphosphate hydrolases"/>
    <property type="match status" value="2"/>
</dbReference>
<feature type="domain" description="Helicase ATP-binding" evidence="8">
    <location>
        <begin position="24"/>
        <end position="191"/>
    </location>
</feature>
<keyword evidence="11" id="KW-1185">Reference proteome</keyword>
<dbReference type="InterPro" id="IPR002464">
    <property type="entry name" value="DNA/RNA_helicase_DEAH_CS"/>
</dbReference>
<dbReference type="Pfam" id="PF00270">
    <property type="entry name" value="DEAD"/>
    <property type="match status" value="1"/>
</dbReference>
<dbReference type="InterPro" id="IPR014001">
    <property type="entry name" value="Helicase_ATP-bd"/>
</dbReference>
<evidence type="ECO:0000313" key="11">
    <source>
        <dbReference type="Proteomes" id="UP000233440"/>
    </source>
</evidence>
<evidence type="ECO:0000259" key="8">
    <source>
        <dbReference type="PROSITE" id="PS51192"/>
    </source>
</evidence>
<dbReference type="NCBIfam" id="TIGR00614">
    <property type="entry name" value="recQ_fam"/>
    <property type="match status" value="1"/>
</dbReference>
<dbReference type="CDD" id="cd17920">
    <property type="entry name" value="DEXHc_RecQ"/>
    <property type="match status" value="1"/>
</dbReference>
<dbReference type="PANTHER" id="PTHR13710">
    <property type="entry name" value="DNA HELICASE RECQ FAMILY MEMBER"/>
    <property type="match status" value="1"/>
</dbReference>
<evidence type="ECO:0000256" key="2">
    <source>
        <dbReference type="ARBA" id="ARBA00022801"/>
    </source>
</evidence>
<evidence type="ECO:0000256" key="4">
    <source>
        <dbReference type="ARBA" id="ARBA00022840"/>
    </source>
</evidence>
<dbReference type="InterPro" id="IPR004589">
    <property type="entry name" value="DNA_helicase_ATP-dep_RecQ"/>
</dbReference>
<keyword evidence="2" id="KW-0378">Hydrolase</keyword>
<dbReference type="GO" id="GO:0009378">
    <property type="term" value="F:four-way junction helicase activity"/>
    <property type="evidence" value="ECO:0007669"/>
    <property type="project" value="TreeGrafter"/>
</dbReference>
<evidence type="ECO:0000256" key="3">
    <source>
        <dbReference type="ARBA" id="ARBA00022806"/>
    </source>
</evidence>
<evidence type="ECO:0000256" key="5">
    <source>
        <dbReference type="ARBA" id="ARBA00023125"/>
    </source>
</evidence>
<reference evidence="10 11" key="1">
    <citation type="submission" date="2017-11" db="EMBL/GenBank/DDBJ databases">
        <title>Bacillus camelliae sp. nov., isolated from pu'er tea.</title>
        <authorList>
            <person name="Niu L."/>
        </authorList>
    </citation>
    <scope>NUCLEOTIDE SEQUENCE [LARGE SCALE GENOMIC DNA]</scope>
    <source>
        <strain evidence="10 11">7578-1</strain>
    </source>
</reference>
<dbReference type="FunFam" id="3.40.50.300:FF:001363">
    <property type="entry name" value="ATP-dependent DNA helicase RecQ"/>
    <property type="match status" value="1"/>
</dbReference>
<dbReference type="GO" id="GO:0016787">
    <property type="term" value="F:hydrolase activity"/>
    <property type="evidence" value="ECO:0007669"/>
    <property type="project" value="UniProtKB-KW"/>
</dbReference>
<dbReference type="InterPro" id="IPR032284">
    <property type="entry name" value="RecQ_Zn-bd"/>
</dbReference>
<keyword evidence="5" id="KW-0238">DNA-binding</keyword>
<dbReference type="GO" id="GO:0006281">
    <property type="term" value="P:DNA repair"/>
    <property type="evidence" value="ECO:0007669"/>
    <property type="project" value="TreeGrafter"/>
</dbReference>
<evidence type="ECO:0000256" key="1">
    <source>
        <dbReference type="ARBA" id="ARBA00022741"/>
    </source>
</evidence>
<protein>
    <recommendedName>
        <fullName evidence="6">ATP-dependent DNA helicase RecQ</fullName>
    </recommendedName>
    <alternativeName>
        <fullName evidence="7">DNA 3'-5' helicase RecQ</fullName>
    </alternativeName>
</protein>
<keyword evidence="4" id="KW-0067">ATP-binding</keyword>
<dbReference type="InterPro" id="IPR011545">
    <property type="entry name" value="DEAD/DEAH_box_helicase_dom"/>
</dbReference>
<evidence type="ECO:0000256" key="7">
    <source>
        <dbReference type="ARBA" id="ARBA00044550"/>
    </source>
</evidence>
<dbReference type="SMART" id="SM00487">
    <property type="entry name" value="DEXDc"/>
    <property type="match status" value="1"/>
</dbReference>
<dbReference type="SUPFAM" id="SSF52540">
    <property type="entry name" value="P-loop containing nucleoside triphosphate hydrolases"/>
    <property type="match status" value="1"/>
</dbReference>
<name>A0A2N3LMP8_9BACI</name>
<dbReference type="GO" id="GO:0043590">
    <property type="term" value="C:bacterial nucleoid"/>
    <property type="evidence" value="ECO:0007669"/>
    <property type="project" value="TreeGrafter"/>
</dbReference>
<dbReference type="PROSITE" id="PS51194">
    <property type="entry name" value="HELICASE_CTER"/>
    <property type="match status" value="1"/>
</dbReference>
<dbReference type="Pfam" id="PF00271">
    <property type="entry name" value="Helicase_C"/>
    <property type="match status" value="1"/>
</dbReference>
<evidence type="ECO:0000313" key="10">
    <source>
        <dbReference type="EMBL" id="PKR85942.1"/>
    </source>
</evidence>
<dbReference type="Proteomes" id="UP000233440">
    <property type="component" value="Unassembled WGS sequence"/>
</dbReference>
<dbReference type="PANTHER" id="PTHR13710:SF84">
    <property type="entry name" value="ATP-DEPENDENT DNA HELICASE RECS-RELATED"/>
    <property type="match status" value="1"/>
</dbReference>
<keyword evidence="1" id="KW-0547">Nucleotide-binding</keyword>
<dbReference type="PROSITE" id="PS00690">
    <property type="entry name" value="DEAH_ATP_HELICASE"/>
    <property type="match status" value="1"/>
</dbReference>
<dbReference type="InterPro" id="IPR027417">
    <property type="entry name" value="P-loop_NTPase"/>
</dbReference>
<gene>
    <name evidence="10" type="ORF">CWO92_06090</name>
</gene>
<organism evidence="10 11">
    <name type="scientific">Heyndrickxia camelliae</name>
    <dbReference type="NCBI Taxonomy" id="1707093"/>
    <lineage>
        <taxon>Bacteria</taxon>
        <taxon>Bacillati</taxon>
        <taxon>Bacillota</taxon>
        <taxon>Bacilli</taxon>
        <taxon>Bacillales</taxon>
        <taxon>Bacillaceae</taxon>
        <taxon>Heyndrickxia</taxon>
    </lineage>
</organism>
<dbReference type="PROSITE" id="PS51192">
    <property type="entry name" value="HELICASE_ATP_BIND_1"/>
    <property type="match status" value="1"/>
</dbReference>
<evidence type="ECO:0000259" key="9">
    <source>
        <dbReference type="PROSITE" id="PS51194"/>
    </source>
</evidence>
<dbReference type="GO" id="GO:0003677">
    <property type="term" value="F:DNA binding"/>
    <property type="evidence" value="ECO:0007669"/>
    <property type="project" value="UniProtKB-KW"/>
</dbReference>
<dbReference type="GO" id="GO:0006310">
    <property type="term" value="P:DNA recombination"/>
    <property type="evidence" value="ECO:0007669"/>
    <property type="project" value="InterPro"/>
</dbReference>
<dbReference type="SMART" id="SM00490">
    <property type="entry name" value="HELICc"/>
    <property type="match status" value="1"/>
</dbReference>
<dbReference type="Pfam" id="PF16124">
    <property type="entry name" value="RecQ_Zn_bind"/>
    <property type="match status" value="1"/>
</dbReference>
<comment type="caution">
    <text evidence="10">The sequence shown here is derived from an EMBL/GenBank/DDBJ whole genome shotgun (WGS) entry which is preliminary data.</text>
</comment>
<sequence>MNIYEALQKYFHFQSFRPGQEEVIHSVLKGKHTMAMLPTGTGKSLCYQLPGYLLQGTVLIVSPLISLMQDQVEQMRMMGEKKVVAINSFLSANERYQILKSLHQYKFIYISPEMLSIPAVLEYCKKVSISLFVIDEAHCISQWGYDFRPDYLRLGEIRKQLGAPTSLALTATATEEVRKDIVQLLELPAVEECIFSVDRPNISMVVHRVQNYEEKIKEMRWLVKKLEKPGIIYFSSKKVCEEMVHILKEDGLLNTAAYHGGMEQEQRMLIQQQFLFDELDIICATSAFGMGINKTNIRFVLHFHMPQSLESYLQEIGRAGRDGSKSIAILLDSPGDIQLPTQLMENELPSDYQIDIYVDNLNQPSASNGLELTDTQKRFLEFYLPSKVPTRQQVEQIKQIRDERLQYKQVKIAQMDKWIKSNMCRRLGILSYFNEAKAAVEVERCCDNCGINLSDYEAHETTETKKVNEPWEVLLQNLLLRK</sequence>
<dbReference type="GO" id="GO:0005737">
    <property type="term" value="C:cytoplasm"/>
    <property type="evidence" value="ECO:0007669"/>
    <property type="project" value="TreeGrafter"/>
</dbReference>
<evidence type="ECO:0000256" key="6">
    <source>
        <dbReference type="ARBA" id="ARBA00044535"/>
    </source>
</evidence>
<feature type="domain" description="Helicase C-terminal" evidence="9">
    <location>
        <begin position="218"/>
        <end position="362"/>
    </location>
</feature>
<dbReference type="GO" id="GO:0043138">
    <property type="term" value="F:3'-5' DNA helicase activity"/>
    <property type="evidence" value="ECO:0007669"/>
    <property type="project" value="TreeGrafter"/>
</dbReference>
<dbReference type="GO" id="GO:0005524">
    <property type="term" value="F:ATP binding"/>
    <property type="evidence" value="ECO:0007669"/>
    <property type="project" value="UniProtKB-KW"/>
</dbReference>
<dbReference type="InterPro" id="IPR001650">
    <property type="entry name" value="Helicase_C-like"/>
</dbReference>
<keyword evidence="3 10" id="KW-0347">Helicase</keyword>
<dbReference type="GO" id="GO:0030894">
    <property type="term" value="C:replisome"/>
    <property type="evidence" value="ECO:0007669"/>
    <property type="project" value="TreeGrafter"/>
</dbReference>
<dbReference type="EMBL" id="PIQO01000003">
    <property type="protein sequence ID" value="PKR85942.1"/>
    <property type="molecule type" value="Genomic_DNA"/>
</dbReference>
<proteinExistence type="predicted"/>